<sequence>MARSILFVCLGNICRSPTAESVFRHKSDRQGLDMKLDSAGTSNWHQGEAAYGPMQIAAKKRGYDLSKSRARQITERDFSDFDLIIAMDKSNRKKLEKLRPVGVNTPIELMLDYLPDQPVRGVPDPYFTREFNRVIDLIELASDALLFSLLRNQNVSGQSL</sequence>
<dbReference type="InterPro" id="IPR023485">
    <property type="entry name" value="Ptyr_pPase"/>
</dbReference>
<dbReference type="PRINTS" id="PR00719">
    <property type="entry name" value="LMWPTPASE"/>
</dbReference>
<dbReference type="Gene3D" id="3.40.50.2300">
    <property type="match status" value="1"/>
</dbReference>
<comment type="similarity">
    <text evidence="1">Belongs to the low molecular weight phosphotyrosine protein phosphatase family.</text>
</comment>
<dbReference type="RefSeq" id="WP_377378149.1">
    <property type="nucleotide sequence ID" value="NZ_JBHSSW010000009.1"/>
</dbReference>
<keyword evidence="5" id="KW-1185">Reference proteome</keyword>
<dbReference type="Pfam" id="PF01451">
    <property type="entry name" value="LMWPc"/>
    <property type="match status" value="1"/>
</dbReference>
<feature type="domain" description="Phosphotyrosine protein phosphatase I" evidence="3">
    <location>
        <begin position="3"/>
        <end position="148"/>
    </location>
</feature>
<dbReference type="CDD" id="cd16343">
    <property type="entry name" value="LMWPTP"/>
    <property type="match status" value="1"/>
</dbReference>
<dbReference type="InterPro" id="IPR017867">
    <property type="entry name" value="Tyr_phospatase_low_mol_wt"/>
</dbReference>
<dbReference type="SMART" id="SM00226">
    <property type="entry name" value="LMWPc"/>
    <property type="match status" value="1"/>
</dbReference>
<dbReference type="PANTHER" id="PTHR47439:SF1">
    <property type="entry name" value="ACID PHOSPHATASE"/>
    <property type="match status" value="1"/>
</dbReference>
<organism evidence="4 5">
    <name type="scientific">Ponticaulis profundi</name>
    <dbReference type="NCBI Taxonomy" id="2665222"/>
    <lineage>
        <taxon>Bacteria</taxon>
        <taxon>Pseudomonadati</taxon>
        <taxon>Pseudomonadota</taxon>
        <taxon>Alphaproteobacteria</taxon>
        <taxon>Hyphomonadales</taxon>
        <taxon>Hyphomonadaceae</taxon>
        <taxon>Ponticaulis</taxon>
    </lineage>
</organism>
<dbReference type="PANTHER" id="PTHR47439">
    <property type="entry name" value="LOW MOLECULAR WEIGHT PHOSPHOTYROSINE PROTEIN PHOSPHATASE-RELATED"/>
    <property type="match status" value="1"/>
</dbReference>
<proteinExistence type="inferred from homology"/>
<evidence type="ECO:0000313" key="5">
    <source>
        <dbReference type="Proteomes" id="UP001596303"/>
    </source>
</evidence>
<gene>
    <name evidence="4" type="ORF">ACFQDM_08725</name>
</gene>
<protein>
    <submittedName>
        <fullName evidence="4">Low molecular weight protein-tyrosine-phosphatase</fullName>
        <ecNumber evidence="4">3.1.3.48</ecNumber>
    </submittedName>
</protein>
<dbReference type="InterPro" id="IPR052995">
    <property type="entry name" value="LMW-PTP"/>
</dbReference>
<comment type="caution">
    <text evidence="4">The sequence shown here is derived from an EMBL/GenBank/DDBJ whole genome shotgun (WGS) entry which is preliminary data.</text>
</comment>
<evidence type="ECO:0000256" key="2">
    <source>
        <dbReference type="ARBA" id="ARBA00022801"/>
    </source>
</evidence>
<dbReference type="EMBL" id="JBHSSW010000009">
    <property type="protein sequence ID" value="MFC6198160.1"/>
    <property type="molecule type" value="Genomic_DNA"/>
</dbReference>
<dbReference type="GO" id="GO:0004725">
    <property type="term" value="F:protein tyrosine phosphatase activity"/>
    <property type="evidence" value="ECO:0007669"/>
    <property type="project" value="UniProtKB-EC"/>
</dbReference>
<dbReference type="InterPro" id="IPR036196">
    <property type="entry name" value="Ptyr_pPase_sf"/>
</dbReference>
<evidence type="ECO:0000256" key="1">
    <source>
        <dbReference type="ARBA" id="ARBA00011063"/>
    </source>
</evidence>
<evidence type="ECO:0000313" key="4">
    <source>
        <dbReference type="EMBL" id="MFC6198160.1"/>
    </source>
</evidence>
<accession>A0ABW1S951</accession>
<dbReference type="EC" id="3.1.3.48" evidence="4"/>
<evidence type="ECO:0000259" key="3">
    <source>
        <dbReference type="SMART" id="SM00226"/>
    </source>
</evidence>
<dbReference type="SUPFAM" id="SSF52788">
    <property type="entry name" value="Phosphotyrosine protein phosphatases I"/>
    <property type="match status" value="1"/>
</dbReference>
<name>A0ABW1S951_9PROT</name>
<reference evidence="5" key="1">
    <citation type="journal article" date="2019" name="Int. J. Syst. Evol. Microbiol.">
        <title>The Global Catalogue of Microorganisms (GCM) 10K type strain sequencing project: providing services to taxonomists for standard genome sequencing and annotation.</title>
        <authorList>
            <consortium name="The Broad Institute Genomics Platform"/>
            <consortium name="The Broad Institute Genome Sequencing Center for Infectious Disease"/>
            <person name="Wu L."/>
            <person name="Ma J."/>
        </authorList>
    </citation>
    <scope>NUCLEOTIDE SEQUENCE [LARGE SCALE GENOMIC DNA]</scope>
    <source>
        <strain evidence="5">CGMCC-1.15741</strain>
    </source>
</reference>
<keyword evidence="2 4" id="KW-0378">Hydrolase</keyword>
<dbReference type="Proteomes" id="UP001596303">
    <property type="component" value="Unassembled WGS sequence"/>
</dbReference>